<gene>
    <name evidence="2" type="ORF">DID88_007671</name>
</gene>
<keyword evidence="1" id="KW-0472">Membrane</keyword>
<evidence type="ECO:0000313" key="3">
    <source>
        <dbReference type="Proteomes" id="UP000249056"/>
    </source>
</evidence>
<keyword evidence="1" id="KW-1133">Transmembrane helix</keyword>
<sequence length="114" mass="12423">MASRILTPASRMLRANGASAAARGFSTSVRRVAPVGDSPLPVRKPVGAFRGGMTGFLLGSTLAGAGVYYYILEEYKVSNELLTEDIYSLQNSVQRVHTYVQSLEEKLVDLEKKK</sequence>
<name>A0A395J857_9HELO</name>
<dbReference type="OrthoDB" id="5331396at2759"/>
<feature type="transmembrane region" description="Helical" evidence="1">
    <location>
        <begin position="48"/>
        <end position="71"/>
    </location>
</feature>
<dbReference type="Proteomes" id="UP000249056">
    <property type="component" value="Unassembled WGS sequence"/>
</dbReference>
<accession>A0A395J857</accession>
<proteinExistence type="predicted"/>
<protein>
    <submittedName>
        <fullName evidence="2">Uncharacterized protein</fullName>
    </submittedName>
</protein>
<evidence type="ECO:0000256" key="1">
    <source>
        <dbReference type="SAM" id="Phobius"/>
    </source>
</evidence>
<keyword evidence="3" id="KW-1185">Reference proteome</keyword>
<reference evidence="2 3" key="1">
    <citation type="submission" date="2018-06" db="EMBL/GenBank/DDBJ databases">
        <title>Genome Sequence of the Brown Rot Fungal Pathogen Monilinia fructigena.</title>
        <authorList>
            <person name="Landi L."/>
            <person name="De Miccolis Angelini R.M."/>
            <person name="Pollastro S."/>
            <person name="Abate D."/>
            <person name="Faretra F."/>
            <person name="Romanazzi G."/>
        </authorList>
    </citation>
    <scope>NUCLEOTIDE SEQUENCE [LARGE SCALE GENOMIC DNA]</scope>
    <source>
        <strain evidence="2 3">Mfrg269</strain>
    </source>
</reference>
<dbReference type="EMBL" id="QKRW01000005">
    <property type="protein sequence ID" value="RAL66889.1"/>
    <property type="molecule type" value="Genomic_DNA"/>
</dbReference>
<comment type="caution">
    <text evidence="2">The sequence shown here is derived from an EMBL/GenBank/DDBJ whole genome shotgun (WGS) entry which is preliminary data.</text>
</comment>
<dbReference type="PANTHER" id="PTHR37849:SF1">
    <property type="entry name" value="YALI0E11605P"/>
    <property type="match status" value="1"/>
</dbReference>
<keyword evidence="1" id="KW-0812">Transmembrane</keyword>
<organism evidence="2 3">
    <name type="scientific">Monilinia fructigena</name>
    <dbReference type="NCBI Taxonomy" id="38457"/>
    <lineage>
        <taxon>Eukaryota</taxon>
        <taxon>Fungi</taxon>
        <taxon>Dikarya</taxon>
        <taxon>Ascomycota</taxon>
        <taxon>Pezizomycotina</taxon>
        <taxon>Leotiomycetes</taxon>
        <taxon>Helotiales</taxon>
        <taxon>Sclerotiniaceae</taxon>
        <taxon>Monilinia</taxon>
    </lineage>
</organism>
<dbReference type="AlphaFoldDB" id="A0A395J857"/>
<evidence type="ECO:0000313" key="2">
    <source>
        <dbReference type="EMBL" id="RAL66889.1"/>
    </source>
</evidence>
<dbReference type="PANTHER" id="PTHR37849">
    <property type="entry name" value="YALI0E11605P"/>
    <property type="match status" value="1"/>
</dbReference>